<keyword evidence="1" id="KW-0472">Membrane</keyword>
<keyword evidence="1" id="KW-1133">Transmembrane helix</keyword>
<protein>
    <submittedName>
        <fullName evidence="2">Uncharacterized protein</fullName>
    </submittedName>
</protein>
<evidence type="ECO:0000256" key="1">
    <source>
        <dbReference type="SAM" id="Phobius"/>
    </source>
</evidence>
<dbReference type="EMBL" id="BARU01014531">
    <property type="protein sequence ID" value="GAH33849.1"/>
    <property type="molecule type" value="Genomic_DNA"/>
</dbReference>
<dbReference type="AlphaFoldDB" id="X1FWX9"/>
<evidence type="ECO:0000313" key="2">
    <source>
        <dbReference type="EMBL" id="GAH33849.1"/>
    </source>
</evidence>
<comment type="caution">
    <text evidence="2">The sequence shown here is derived from an EMBL/GenBank/DDBJ whole genome shotgun (WGS) entry which is preliminary data.</text>
</comment>
<sequence>IKTELLRLKLWLTSLIFAGGVGGGIGLREIIRFFS</sequence>
<organism evidence="2">
    <name type="scientific">marine sediment metagenome</name>
    <dbReference type="NCBI Taxonomy" id="412755"/>
    <lineage>
        <taxon>unclassified sequences</taxon>
        <taxon>metagenomes</taxon>
        <taxon>ecological metagenomes</taxon>
    </lineage>
</organism>
<accession>X1FWX9</accession>
<keyword evidence="1" id="KW-0812">Transmembrane</keyword>
<gene>
    <name evidence="2" type="ORF">S03H2_25585</name>
</gene>
<reference evidence="2" key="1">
    <citation type="journal article" date="2014" name="Front. Microbiol.">
        <title>High frequency of phylogenetically diverse reductive dehalogenase-homologous genes in deep subseafloor sedimentary metagenomes.</title>
        <authorList>
            <person name="Kawai M."/>
            <person name="Futagami T."/>
            <person name="Toyoda A."/>
            <person name="Takaki Y."/>
            <person name="Nishi S."/>
            <person name="Hori S."/>
            <person name="Arai W."/>
            <person name="Tsubouchi T."/>
            <person name="Morono Y."/>
            <person name="Uchiyama I."/>
            <person name="Ito T."/>
            <person name="Fujiyama A."/>
            <person name="Inagaki F."/>
            <person name="Takami H."/>
        </authorList>
    </citation>
    <scope>NUCLEOTIDE SEQUENCE</scope>
    <source>
        <strain evidence="2">Expedition CK06-06</strain>
    </source>
</reference>
<feature type="transmembrane region" description="Helical" evidence="1">
    <location>
        <begin position="12"/>
        <end position="31"/>
    </location>
</feature>
<name>X1FWX9_9ZZZZ</name>
<feature type="non-terminal residue" evidence="2">
    <location>
        <position position="1"/>
    </location>
</feature>
<proteinExistence type="predicted"/>